<name>A0AAD9XVH0_COLKA</name>
<evidence type="ECO:0000313" key="2">
    <source>
        <dbReference type="Proteomes" id="UP001281614"/>
    </source>
</evidence>
<comment type="caution">
    <text evidence="1">The sequence shown here is derived from an EMBL/GenBank/DDBJ whole genome shotgun (WGS) entry which is preliminary data.</text>
</comment>
<protein>
    <submittedName>
        <fullName evidence="1">Uncharacterized protein</fullName>
    </submittedName>
</protein>
<keyword evidence="2" id="KW-1185">Reference proteome</keyword>
<dbReference type="AlphaFoldDB" id="A0AAD9XVH0"/>
<accession>A0AAD9XVH0</accession>
<dbReference type="Proteomes" id="UP001281614">
    <property type="component" value="Unassembled WGS sequence"/>
</dbReference>
<reference evidence="1" key="1">
    <citation type="submission" date="2023-02" db="EMBL/GenBank/DDBJ databases">
        <title>Colletotrichum kahawae CIFC_Que2 genome sequencing and assembly.</title>
        <authorList>
            <person name="Baroncelli R."/>
        </authorList>
    </citation>
    <scope>NUCLEOTIDE SEQUENCE</scope>
    <source>
        <strain evidence="1">CIFC_Que2</strain>
    </source>
</reference>
<organism evidence="1 2">
    <name type="scientific">Colletotrichum kahawae</name>
    <name type="common">Coffee berry disease fungus</name>
    <dbReference type="NCBI Taxonomy" id="34407"/>
    <lineage>
        <taxon>Eukaryota</taxon>
        <taxon>Fungi</taxon>
        <taxon>Dikarya</taxon>
        <taxon>Ascomycota</taxon>
        <taxon>Pezizomycotina</taxon>
        <taxon>Sordariomycetes</taxon>
        <taxon>Hypocreomycetidae</taxon>
        <taxon>Glomerellales</taxon>
        <taxon>Glomerellaceae</taxon>
        <taxon>Colletotrichum</taxon>
        <taxon>Colletotrichum gloeosporioides species complex</taxon>
    </lineage>
</organism>
<sequence length="122" mass="13805">MFCRSRGFLWRRWARYGYCARCLLLRAGWGREGFWFSSLAFSPVTGRGLSFCEMLLFSWRDGSWLTLCGSRDGASSTSSCSIPTSGTRISRSFRLYTSATVPTLFRGDGLLFTELVYCLMIG</sequence>
<dbReference type="EMBL" id="VYYT01000884">
    <property type="protein sequence ID" value="KAK2728255.1"/>
    <property type="molecule type" value="Genomic_DNA"/>
</dbReference>
<proteinExistence type="predicted"/>
<evidence type="ECO:0000313" key="1">
    <source>
        <dbReference type="EMBL" id="KAK2728255.1"/>
    </source>
</evidence>
<gene>
    <name evidence="1" type="ORF">CKAH01_11150</name>
</gene>